<dbReference type="PIRSF" id="PIRSF001439">
    <property type="entry name" value="CryM"/>
    <property type="match status" value="1"/>
</dbReference>
<dbReference type="Gene3D" id="3.30.1780.10">
    <property type="entry name" value="ornithine cyclodeaminase, domain 1"/>
    <property type="match status" value="1"/>
</dbReference>
<sequence>MDTKIDFLYLSEPDMIKAGVKDMRACIESMEEMLLLLKKGDYRMGGENHNSHGCMIMFPDEPTFPGMPVNTQDRRFMAMPAYLGGKYQMAGVKWYGSNIENKEKGLPRSILMMTLSDKDTGAPLAFMSANLLSAYRTGGIPGVGAKYLARKDSETAAIIGPGVMGKTSLAAFAATCPKLHRVQIKGRGKKSLDAFVEFVKAEYPQIDDIVVCDTIEEAVRGADVISLTTTAMTDDDPNVVNTYPYINGEWVKPGAFISMPSAARFDDDFLTSCKFVVDNKELYEAWEAEYPYPTYPKMGIIGCKFTDLIHEGKSKPEDLIEMADIIEGKAPGRTSDDEVIVYSVGGMPVEDVAWGCSVYRRAVEMGIGVKLNLWDKPEMA</sequence>
<name>A0A6L5GUS8_9FIRM</name>
<dbReference type="Proteomes" id="UP000473648">
    <property type="component" value="Unassembled WGS sequence"/>
</dbReference>
<keyword evidence="2" id="KW-1185">Reference proteome</keyword>
<proteinExistence type="predicted"/>
<dbReference type="EC" id="4.3.1.12" evidence="1"/>
<organism evidence="1 2">
    <name type="scientific">Candidatus Pseudoramibacter fermentans</name>
    <dbReference type="NCBI Taxonomy" id="2594427"/>
    <lineage>
        <taxon>Bacteria</taxon>
        <taxon>Bacillati</taxon>
        <taxon>Bacillota</taxon>
        <taxon>Clostridia</taxon>
        <taxon>Eubacteriales</taxon>
        <taxon>Eubacteriaceae</taxon>
        <taxon>Pseudoramibacter</taxon>
    </lineage>
</organism>
<dbReference type="PANTHER" id="PTHR13812:SF19">
    <property type="entry name" value="KETIMINE REDUCTASE MU-CRYSTALLIN"/>
    <property type="match status" value="1"/>
</dbReference>
<dbReference type="Pfam" id="PF02423">
    <property type="entry name" value="OCD_Mu_crystall"/>
    <property type="match status" value="1"/>
</dbReference>
<keyword evidence="1" id="KW-0456">Lyase</keyword>
<gene>
    <name evidence="1" type="ORF">FRC53_09340</name>
</gene>
<protein>
    <submittedName>
        <fullName evidence="1">Ornithine cyclodeaminase</fullName>
        <ecNumber evidence="1">4.3.1.12</ecNumber>
    </submittedName>
</protein>
<accession>A0A6L5GUS8</accession>
<evidence type="ECO:0000313" key="1">
    <source>
        <dbReference type="EMBL" id="MQM73596.1"/>
    </source>
</evidence>
<dbReference type="AlphaFoldDB" id="A0A6L5GUS8"/>
<dbReference type="EMBL" id="VOGB01000005">
    <property type="protein sequence ID" value="MQM73596.1"/>
    <property type="molecule type" value="Genomic_DNA"/>
</dbReference>
<dbReference type="InterPro" id="IPR003462">
    <property type="entry name" value="ODC_Mu_crystall"/>
</dbReference>
<dbReference type="InterPro" id="IPR036291">
    <property type="entry name" value="NAD(P)-bd_dom_sf"/>
</dbReference>
<comment type="caution">
    <text evidence="1">The sequence shown here is derived from an EMBL/GenBank/DDBJ whole genome shotgun (WGS) entry which is preliminary data.</text>
</comment>
<dbReference type="Gene3D" id="3.40.50.720">
    <property type="entry name" value="NAD(P)-binding Rossmann-like Domain"/>
    <property type="match status" value="1"/>
</dbReference>
<reference evidence="1" key="1">
    <citation type="journal article" date="2020" name="Appl. Environ. Microbiol.">
        <title>Medium-Chain Fatty Acid Synthesis by 'Candidatus Weimeria bifida' gen. nov., sp. nov., and 'Candidatus Pseudoramibacter fermentans' sp. nov.</title>
        <authorList>
            <person name="Scarborough M.J."/>
            <person name="Myers K.S."/>
            <person name="Donohue T.J."/>
            <person name="Noguera D.R."/>
        </authorList>
    </citation>
    <scope>NUCLEOTIDE SEQUENCE</scope>
    <source>
        <strain evidence="1">EUB1.1</strain>
    </source>
</reference>
<dbReference type="PANTHER" id="PTHR13812">
    <property type="entry name" value="KETIMINE REDUCTASE MU-CRYSTALLIN"/>
    <property type="match status" value="1"/>
</dbReference>
<dbReference type="GO" id="GO:0008473">
    <property type="term" value="F:ornithine cyclodeaminase activity"/>
    <property type="evidence" value="ECO:0007669"/>
    <property type="project" value="UniProtKB-EC"/>
</dbReference>
<dbReference type="SUPFAM" id="SSF51735">
    <property type="entry name" value="NAD(P)-binding Rossmann-fold domains"/>
    <property type="match status" value="1"/>
</dbReference>
<dbReference type="InterPro" id="IPR023401">
    <property type="entry name" value="ODC_N"/>
</dbReference>
<evidence type="ECO:0000313" key="2">
    <source>
        <dbReference type="Proteomes" id="UP000473648"/>
    </source>
</evidence>
<dbReference type="NCBIfam" id="NF004848">
    <property type="entry name" value="PRK06199.1"/>
    <property type="match status" value="1"/>
</dbReference>
<dbReference type="GO" id="GO:0005737">
    <property type="term" value="C:cytoplasm"/>
    <property type="evidence" value="ECO:0007669"/>
    <property type="project" value="TreeGrafter"/>
</dbReference>